<name>A0A6J6QT69_9ZZZZ</name>
<evidence type="ECO:0000313" key="10">
    <source>
        <dbReference type="EMBL" id="CAB4676266.1"/>
    </source>
</evidence>
<dbReference type="EC" id="2.7.13.3" evidence="2"/>
<evidence type="ECO:0000256" key="2">
    <source>
        <dbReference type="ARBA" id="ARBA00012438"/>
    </source>
</evidence>
<dbReference type="AlphaFoldDB" id="A0A6J6QT69"/>
<evidence type="ECO:0000256" key="4">
    <source>
        <dbReference type="ARBA" id="ARBA00022679"/>
    </source>
</evidence>
<dbReference type="InterPro" id="IPR003594">
    <property type="entry name" value="HATPase_dom"/>
</dbReference>
<reference evidence="11" key="1">
    <citation type="submission" date="2020-05" db="EMBL/GenBank/DDBJ databases">
        <authorList>
            <person name="Chiriac C."/>
            <person name="Salcher M."/>
            <person name="Ghai R."/>
            <person name="Kavagutti S V."/>
        </authorList>
    </citation>
    <scope>NUCLEOTIDE SEQUENCE</scope>
</reference>
<keyword evidence="4" id="KW-0808">Transferase</keyword>
<evidence type="ECO:0000259" key="8">
    <source>
        <dbReference type="PROSITE" id="PS50109"/>
    </source>
</evidence>
<dbReference type="GO" id="GO:0004673">
    <property type="term" value="F:protein histidine kinase activity"/>
    <property type="evidence" value="ECO:0007669"/>
    <property type="project" value="UniProtKB-EC"/>
</dbReference>
<dbReference type="InterPro" id="IPR036890">
    <property type="entry name" value="HATPase_C_sf"/>
</dbReference>
<dbReference type="Pfam" id="PF07568">
    <property type="entry name" value="HisKA_2"/>
    <property type="match status" value="1"/>
</dbReference>
<protein>
    <recommendedName>
        <fullName evidence="2">histidine kinase</fullName>
        <ecNumber evidence="2">2.7.13.3</ecNumber>
    </recommendedName>
</protein>
<dbReference type="EMBL" id="CAEZUJ010000007">
    <property type="protein sequence ID" value="CAB4593257.1"/>
    <property type="molecule type" value="Genomic_DNA"/>
</dbReference>
<dbReference type="PANTHER" id="PTHR41523:SF8">
    <property type="entry name" value="ETHYLENE RESPONSE SENSOR PROTEIN"/>
    <property type="match status" value="1"/>
</dbReference>
<dbReference type="Gene3D" id="3.30.450.20">
    <property type="entry name" value="PAS domain"/>
    <property type="match status" value="1"/>
</dbReference>
<dbReference type="InterPro" id="IPR038424">
    <property type="entry name" value="H_kinase_PdtaS_GAF_sf"/>
</dbReference>
<evidence type="ECO:0000256" key="3">
    <source>
        <dbReference type="ARBA" id="ARBA00022553"/>
    </source>
</evidence>
<evidence type="ECO:0000313" key="12">
    <source>
        <dbReference type="EMBL" id="CAB4767731.1"/>
    </source>
</evidence>
<feature type="domain" description="Histidine kinase" evidence="8">
    <location>
        <begin position="298"/>
        <end position="490"/>
    </location>
</feature>
<evidence type="ECO:0000256" key="1">
    <source>
        <dbReference type="ARBA" id="ARBA00000085"/>
    </source>
</evidence>
<dbReference type="Gene3D" id="3.30.565.10">
    <property type="entry name" value="Histidine kinase-like ATPase, C-terminal domain"/>
    <property type="match status" value="1"/>
</dbReference>
<accession>A0A6J6QT69</accession>
<dbReference type="EMBL" id="CAFBPY010000003">
    <property type="protein sequence ID" value="CAB5033237.1"/>
    <property type="molecule type" value="Genomic_DNA"/>
</dbReference>
<keyword evidence="6" id="KW-0418">Kinase</keyword>
<dbReference type="PANTHER" id="PTHR41523">
    <property type="entry name" value="TWO-COMPONENT SYSTEM SENSOR PROTEIN"/>
    <property type="match status" value="1"/>
</dbReference>
<proteinExistence type="predicted"/>
<dbReference type="EMBL" id="CAEZYJ010000003">
    <property type="protein sequence ID" value="CAB4710494.1"/>
    <property type="molecule type" value="Genomic_DNA"/>
</dbReference>
<dbReference type="PROSITE" id="PS50109">
    <property type="entry name" value="HIS_KIN"/>
    <property type="match status" value="1"/>
</dbReference>
<dbReference type="EMBL" id="CAEZZS010000003">
    <property type="protein sequence ID" value="CAB4767731.1"/>
    <property type="molecule type" value="Genomic_DNA"/>
</dbReference>
<dbReference type="InterPro" id="IPR005467">
    <property type="entry name" value="His_kinase_dom"/>
</dbReference>
<dbReference type="GO" id="GO:0005524">
    <property type="term" value="F:ATP binding"/>
    <property type="evidence" value="ECO:0007669"/>
    <property type="project" value="UniProtKB-KW"/>
</dbReference>
<evidence type="ECO:0000313" key="9">
    <source>
        <dbReference type="EMBL" id="CAB4593257.1"/>
    </source>
</evidence>
<evidence type="ECO:0000256" key="6">
    <source>
        <dbReference type="ARBA" id="ARBA00022777"/>
    </source>
</evidence>
<evidence type="ECO:0000313" key="13">
    <source>
        <dbReference type="EMBL" id="CAB4859442.1"/>
    </source>
</evidence>
<keyword evidence="3" id="KW-0597">Phosphoprotein</keyword>
<keyword evidence="5" id="KW-0547">Nucleotide-binding</keyword>
<dbReference type="InterPro" id="IPR022066">
    <property type="entry name" value="PdtaS_GAF"/>
</dbReference>
<organism evidence="11">
    <name type="scientific">freshwater metagenome</name>
    <dbReference type="NCBI Taxonomy" id="449393"/>
    <lineage>
        <taxon>unclassified sequences</taxon>
        <taxon>metagenomes</taxon>
        <taxon>ecological metagenomes</taxon>
    </lineage>
</organism>
<comment type="catalytic activity">
    <reaction evidence="1">
        <text>ATP + protein L-histidine = ADP + protein N-phospho-L-histidine.</text>
        <dbReference type="EC" id="2.7.13.3"/>
    </reaction>
</comment>
<evidence type="ECO:0000313" key="11">
    <source>
        <dbReference type="EMBL" id="CAB4710494.1"/>
    </source>
</evidence>
<keyword evidence="7" id="KW-0067">ATP-binding</keyword>
<dbReference type="SUPFAM" id="SSF55874">
    <property type="entry name" value="ATPase domain of HSP90 chaperone/DNA topoisomerase II/histidine kinase"/>
    <property type="match status" value="1"/>
</dbReference>
<dbReference type="Gene3D" id="3.30.450.280">
    <property type="entry name" value="GAF domain"/>
    <property type="match status" value="1"/>
</dbReference>
<dbReference type="SMART" id="SM00387">
    <property type="entry name" value="HATPase_c"/>
    <property type="match status" value="1"/>
</dbReference>
<dbReference type="InterPro" id="IPR011495">
    <property type="entry name" value="Sig_transdc_His_kin_sub2_dim/P"/>
</dbReference>
<evidence type="ECO:0000256" key="5">
    <source>
        <dbReference type="ARBA" id="ARBA00022741"/>
    </source>
</evidence>
<evidence type="ECO:0000256" key="7">
    <source>
        <dbReference type="ARBA" id="ARBA00022840"/>
    </source>
</evidence>
<sequence>MSGIEELTSGSALSDSDLKRLQSLIAEWQLLADLSFADLLLWVPIREKENSWPEGHVVIAQMRPTTAATVHPRDLIGNRVQWGQRARIDSALSQGEIFLDGEPELVGEILIKEESIPVVNDDRVIAVISRHRNAELLRSSGRLEGVYRETANDLARMIKEGSFPIEALASEVTPRVGDGLIRLDVNGMVTFASPNAISAFRRLGLQGDLELQNLGLIAEGLLSESSARLPRDESWQIILSGKNAREVELENRQGTVDFYILPLVAGTDRIGSLVLVHNVTEIRRRDKELISKDATIREIHHRVKNNLQTVSALLRLQARRSDNEQAEAAIEEAVRRIASIALVHETLSTSAQEVVVFDEVLDRLISGLKDVGTRREGVEISRIGKFGNLRPEIATPLALILTELIQNALEHGLVNTGKKLIVSVNRNDQELLIEVIDDGSGLPENFSITTSTTLGLQIVQTLTTNELAGELNISQNLPTGTKAVIRLTVF</sequence>
<gene>
    <name evidence="9" type="ORF">UFOPK1811_00303</name>
    <name evidence="10" type="ORF">UFOPK2360_00194</name>
    <name evidence="11" type="ORF">UFOPK2659_00065</name>
    <name evidence="12" type="ORF">UFOPK2922_00144</name>
    <name evidence="13" type="ORF">UFOPK3306_00335</name>
    <name evidence="14" type="ORF">UFOPK4209_00052</name>
</gene>
<evidence type="ECO:0000313" key="14">
    <source>
        <dbReference type="EMBL" id="CAB5033237.1"/>
    </source>
</evidence>
<dbReference type="Pfam" id="PF02518">
    <property type="entry name" value="HATPase_c"/>
    <property type="match status" value="1"/>
</dbReference>
<dbReference type="EMBL" id="CAFBLI010000016">
    <property type="protein sequence ID" value="CAB4859442.1"/>
    <property type="molecule type" value="Genomic_DNA"/>
</dbReference>
<dbReference type="EMBL" id="CAEZXH010000006">
    <property type="protein sequence ID" value="CAB4676266.1"/>
    <property type="molecule type" value="Genomic_DNA"/>
</dbReference>
<dbReference type="Pfam" id="PF12282">
    <property type="entry name" value="GAF_PdtaS"/>
    <property type="match status" value="1"/>
</dbReference>